<evidence type="ECO:0000313" key="1">
    <source>
        <dbReference type="EMBL" id="RMI85040.1"/>
    </source>
</evidence>
<comment type="caution">
    <text evidence="1">The sequence shown here is derived from an EMBL/GenBank/DDBJ whole genome shotgun (WGS) entry which is preliminary data.</text>
</comment>
<dbReference type="RefSeq" id="WP_122064204.1">
    <property type="nucleotide sequence ID" value="NZ_CP149857.1"/>
</dbReference>
<reference evidence="1 2" key="1">
    <citation type="submission" date="2018-10" db="EMBL/GenBank/DDBJ databases">
        <title>Staphylococcus pseudoxylosus sp. nov., isolated from bovine mastitis.</title>
        <authorList>
            <person name="Macfadyen A.C."/>
            <person name="Leroy S."/>
            <person name="Harrison E.M."/>
            <person name="Parkhill J."/>
            <person name="Holmes M.A."/>
            <person name="Paterson G.K."/>
        </authorList>
    </citation>
    <scope>NUCLEOTIDE SEQUENCE [LARGE SCALE GENOMIC DNA]</scope>
    <source>
        <strain evidence="1 2">S04009</strain>
    </source>
</reference>
<keyword evidence="2" id="KW-1185">Reference proteome</keyword>
<accession>A0AAQ0MH40</accession>
<dbReference type="Proteomes" id="UP000269505">
    <property type="component" value="Unassembled WGS sequence"/>
</dbReference>
<gene>
    <name evidence="1" type="ORF">D9V42_07425</name>
</gene>
<proteinExistence type="predicted"/>
<protein>
    <recommendedName>
        <fullName evidence="3">DUF1093 domain-containing protein</fullName>
    </recommendedName>
</protein>
<dbReference type="InterPro" id="IPR036166">
    <property type="entry name" value="YxeA-like_sf"/>
</dbReference>
<organism evidence="1 2">
    <name type="scientific">Staphylococcus pseudoxylosus</name>
    <dbReference type="NCBI Taxonomy" id="2282419"/>
    <lineage>
        <taxon>Bacteria</taxon>
        <taxon>Bacillati</taxon>
        <taxon>Bacillota</taxon>
        <taxon>Bacilli</taxon>
        <taxon>Bacillales</taxon>
        <taxon>Staphylococcaceae</taxon>
        <taxon>Staphylococcus</taxon>
    </lineage>
</organism>
<evidence type="ECO:0000313" key="2">
    <source>
        <dbReference type="Proteomes" id="UP000269505"/>
    </source>
</evidence>
<dbReference type="AlphaFoldDB" id="A0AAQ0MH40"/>
<dbReference type="EMBL" id="RCVN01000007">
    <property type="protein sequence ID" value="RMI85040.1"/>
    <property type="molecule type" value="Genomic_DNA"/>
</dbReference>
<dbReference type="SUPFAM" id="SSF159121">
    <property type="entry name" value="BC4932-like"/>
    <property type="match status" value="1"/>
</dbReference>
<name>A0AAQ0MH40_9STAP</name>
<sequence>MKNVLLLTSVILLLMVAYFAYAVYNLNKEEYYYGIVNEEGTVDKLTDKDNGTVLNYQLTKEDNNIKKGRWIKVTYTENKGTIVEQKNVDEKDVPKSVKDNFKQ</sequence>
<evidence type="ECO:0008006" key="3">
    <source>
        <dbReference type="Google" id="ProtNLM"/>
    </source>
</evidence>